<dbReference type="RefSeq" id="WP_425499402.1">
    <property type="nucleotide sequence ID" value="NZ_JBCITM010000002.1"/>
</dbReference>
<evidence type="ECO:0000313" key="8">
    <source>
        <dbReference type="EMBL" id="MEN1759514.1"/>
    </source>
</evidence>
<reference evidence="8 9" key="1">
    <citation type="submission" date="2024-04" db="EMBL/GenBank/DDBJ databases">
        <title>Genome sequencing and metabolic network reconstruction of aminoacids and betaine degradation by Anoxynatronum sibiricum.</title>
        <authorList>
            <person name="Detkova E.N."/>
            <person name="Boltjanskaja Y.V."/>
            <person name="Mardanov A.V."/>
            <person name="Kevbrin V."/>
        </authorList>
    </citation>
    <scope>NUCLEOTIDE SEQUENCE [LARGE SCALE GENOMIC DNA]</scope>
    <source>
        <strain evidence="8 9">Z-7981</strain>
    </source>
</reference>
<proteinExistence type="predicted"/>
<evidence type="ECO:0000259" key="7">
    <source>
        <dbReference type="PROSITE" id="PS50850"/>
    </source>
</evidence>
<feature type="transmembrane region" description="Helical" evidence="6">
    <location>
        <begin position="168"/>
        <end position="186"/>
    </location>
</feature>
<protein>
    <submittedName>
        <fullName evidence="8">OFA family MFS transporter</fullName>
    </submittedName>
</protein>
<evidence type="ECO:0000256" key="2">
    <source>
        <dbReference type="ARBA" id="ARBA00022448"/>
    </source>
</evidence>
<name>A0ABU9VTR3_9CLOT</name>
<keyword evidence="5 6" id="KW-0472">Membrane</keyword>
<keyword evidence="9" id="KW-1185">Reference proteome</keyword>
<dbReference type="PANTHER" id="PTHR11360:SF304">
    <property type="entry name" value="MFS DOMAIN-CONTAINING PROTEIN"/>
    <property type="match status" value="1"/>
</dbReference>
<organism evidence="8 9">
    <name type="scientific">Anoxynatronum sibiricum</name>
    <dbReference type="NCBI Taxonomy" id="210623"/>
    <lineage>
        <taxon>Bacteria</taxon>
        <taxon>Bacillati</taxon>
        <taxon>Bacillota</taxon>
        <taxon>Clostridia</taxon>
        <taxon>Eubacteriales</taxon>
        <taxon>Clostridiaceae</taxon>
        <taxon>Anoxynatronum</taxon>
    </lineage>
</organism>
<evidence type="ECO:0000256" key="5">
    <source>
        <dbReference type="ARBA" id="ARBA00023136"/>
    </source>
</evidence>
<feature type="transmembrane region" description="Helical" evidence="6">
    <location>
        <begin position="350"/>
        <end position="370"/>
    </location>
</feature>
<dbReference type="PROSITE" id="PS50850">
    <property type="entry name" value="MFS"/>
    <property type="match status" value="1"/>
</dbReference>
<keyword evidence="4 6" id="KW-1133">Transmembrane helix</keyword>
<feature type="transmembrane region" description="Helical" evidence="6">
    <location>
        <begin position="382"/>
        <end position="401"/>
    </location>
</feature>
<dbReference type="InterPro" id="IPR011701">
    <property type="entry name" value="MFS"/>
</dbReference>
<feature type="transmembrane region" description="Helical" evidence="6">
    <location>
        <begin position="49"/>
        <end position="66"/>
    </location>
</feature>
<dbReference type="Gene3D" id="1.20.1250.20">
    <property type="entry name" value="MFS general substrate transporter like domains"/>
    <property type="match status" value="2"/>
</dbReference>
<feature type="transmembrane region" description="Helical" evidence="6">
    <location>
        <begin position="264"/>
        <end position="286"/>
    </location>
</feature>
<comment type="subcellular location">
    <subcellularLocation>
        <location evidence="1">Cell membrane</location>
        <topology evidence="1">Multi-pass membrane protein</topology>
    </subcellularLocation>
</comment>
<sequence>MERRRLGAGWVVTFAGLGVNLMLGVLYAWGVISAALIDQLGWSATMTQIPYMVACAVFALSMVPGGRLQDRLGPRPIIMGAAVLAGIGFLMSGLYLTIIGLTLFFGVVFGMGMGMGYAAPTPAAVKWFSPQKRGLISGIVVSGFGLAPLYIAPVTNYLLTNYGLQRTFFILGGAFFTLIMALAQFIKNPPAGYVPAGVDPEAASRKQLLTHQAPEKVDYEWDEVLKTKQFYQLWIMFCFGTFAGLLIIGQLSKIGLEQAGMANAYMLVGIYAIFNCAGRVGCGVISDKFGRMRTLFAMFVLQVAVYVFFPSLNSPLLLIAGVSVVGFTFGGMLTLFPATTVDYFGVKNFGINYGMVITAWGIGGVFGPLLGGIVRDLTGTYALSYVVSGVLSAAGAVMTLFTKAPAVQGVVQVVSSLSSDPEPKAD</sequence>
<gene>
    <name evidence="8" type="ORF">AAIG11_03415</name>
</gene>
<dbReference type="Proteomes" id="UP001407405">
    <property type="component" value="Unassembled WGS sequence"/>
</dbReference>
<evidence type="ECO:0000256" key="6">
    <source>
        <dbReference type="SAM" id="Phobius"/>
    </source>
</evidence>
<dbReference type="CDD" id="cd17353">
    <property type="entry name" value="MFS_OFA_like"/>
    <property type="match status" value="1"/>
</dbReference>
<evidence type="ECO:0000313" key="9">
    <source>
        <dbReference type="Proteomes" id="UP001407405"/>
    </source>
</evidence>
<dbReference type="PANTHER" id="PTHR11360">
    <property type="entry name" value="MONOCARBOXYLATE TRANSPORTER"/>
    <property type="match status" value="1"/>
</dbReference>
<comment type="caution">
    <text evidence="8">The sequence shown here is derived from an EMBL/GenBank/DDBJ whole genome shotgun (WGS) entry which is preliminary data.</text>
</comment>
<dbReference type="SUPFAM" id="SSF103473">
    <property type="entry name" value="MFS general substrate transporter"/>
    <property type="match status" value="1"/>
</dbReference>
<feature type="transmembrane region" description="Helical" evidence="6">
    <location>
        <begin position="231"/>
        <end position="252"/>
    </location>
</feature>
<dbReference type="InterPro" id="IPR036259">
    <property type="entry name" value="MFS_trans_sf"/>
</dbReference>
<dbReference type="InterPro" id="IPR020846">
    <property type="entry name" value="MFS_dom"/>
</dbReference>
<dbReference type="EMBL" id="JBCITM010000002">
    <property type="protein sequence ID" value="MEN1759514.1"/>
    <property type="molecule type" value="Genomic_DNA"/>
</dbReference>
<accession>A0ABU9VTR3</accession>
<feature type="transmembrane region" description="Helical" evidence="6">
    <location>
        <begin position="292"/>
        <end position="309"/>
    </location>
</feature>
<feature type="transmembrane region" description="Helical" evidence="6">
    <location>
        <begin position="316"/>
        <end position="338"/>
    </location>
</feature>
<feature type="domain" description="Major facilitator superfamily (MFS) profile" evidence="7">
    <location>
        <begin position="8"/>
        <end position="407"/>
    </location>
</feature>
<evidence type="ECO:0000256" key="3">
    <source>
        <dbReference type="ARBA" id="ARBA00022692"/>
    </source>
</evidence>
<feature type="transmembrane region" description="Helical" evidence="6">
    <location>
        <begin position="135"/>
        <end position="159"/>
    </location>
</feature>
<keyword evidence="2" id="KW-0813">Transport</keyword>
<feature type="transmembrane region" description="Helical" evidence="6">
    <location>
        <begin position="7"/>
        <end position="29"/>
    </location>
</feature>
<evidence type="ECO:0000256" key="1">
    <source>
        <dbReference type="ARBA" id="ARBA00004651"/>
    </source>
</evidence>
<keyword evidence="3 6" id="KW-0812">Transmembrane</keyword>
<feature type="transmembrane region" description="Helical" evidence="6">
    <location>
        <begin position="78"/>
        <end position="111"/>
    </location>
</feature>
<dbReference type="Pfam" id="PF07690">
    <property type="entry name" value="MFS_1"/>
    <property type="match status" value="1"/>
</dbReference>
<evidence type="ECO:0000256" key="4">
    <source>
        <dbReference type="ARBA" id="ARBA00022989"/>
    </source>
</evidence>
<dbReference type="InterPro" id="IPR050327">
    <property type="entry name" value="Proton-linked_MCT"/>
</dbReference>